<dbReference type="RefSeq" id="WP_023392414.1">
    <property type="nucleotide sequence ID" value="NZ_KI535341.1"/>
</dbReference>
<comment type="caution">
    <text evidence="2">The sequence shown here is derived from an EMBL/GenBank/DDBJ whole genome shotgun (WGS) entry which is preliminary data.</text>
</comment>
<reference evidence="2" key="1">
    <citation type="submission" date="2013-06" db="EMBL/GenBank/DDBJ databases">
        <authorList>
            <person name="Weinstock G."/>
            <person name="Sodergren E."/>
            <person name="Clifton S."/>
            <person name="Fulton L."/>
            <person name="Fulton B."/>
            <person name="Courtney L."/>
            <person name="Fronick C."/>
            <person name="Harrison M."/>
            <person name="Strong C."/>
            <person name="Farmer C."/>
            <person name="Delahaunty K."/>
            <person name="Markovic C."/>
            <person name="Hall O."/>
            <person name="Minx P."/>
            <person name="Tomlinson C."/>
            <person name="Mitreva M."/>
            <person name="Nelson J."/>
            <person name="Hou S."/>
            <person name="Wollam A."/>
            <person name="Pepin K.H."/>
            <person name="Johnson M."/>
            <person name="Bhonagiri V."/>
            <person name="Nash W.E."/>
            <person name="Warren W."/>
            <person name="Chinwalla A."/>
            <person name="Mardis E.R."/>
            <person name="Wilson R.K."/>
        </authorList>
    </citation>
    <scope>NUCLEOTIDE SEQUENCE [LARGE SCALE GENOMIC DNA]</scope>
    <source>
        <strain evidence="2">ATCC 49176</strain>
    </source>
</reference>
<evidence type="ECO:0000256" key="1">
    <source>
        <dbReference type="SAM" id="Phobius"/>
    </source>
</evidence>
<keyword evidence="3" id="KW-1185">Reference proteome</keyword>
<feature type="transmembrane region" description="Helical" evidence="1">
    <location>
        <begin position="305"/>
        <end position="326"/>
    </location>
</feature>
<feature type="transmembrane region" description="Helical" evidence="1">
    <location>
        <begin position="60"/>
        <end position="78"/>
    </location>
</feature>
<dbReference type="HOGENOM" id="CLU_810436_0_0_9"/>
<organism evidence="2 3">
    <name type="scientific">Abiotrophia defectiva ATCC 49176</name>
    <dbReference type="NCBI Taxonomy" id="592010"/>
    <lineage>
        <taxon>Bacteria</taxon>
        <taxon>Bacillati</taxon>
        <taxon>Bacillota</taxon>
        <taxon>Bacilli</taxon>
        <taxon>Lactobacillales</taxon>
        <taxon>Aerococcaceae</taxon>
        <taxon>Abiotrophia</taxon>
    </lineage>
</organism>
<keyword evidence="1" id="KW-1133">Transmembrane helix</keyword>
<dbReference type="EMBL" id="ACIN03000016">
    <property type="protein sequence ID" value="ESK64864.1"/>
    <property type="molecule type" value="Genomic_DNA"/>
</dbReference>
<accession>W1Q4N8</accession>
<proteinExistence type="predicted"/>
<feature type="transmembrane region" description="Helical" evidence="1">
    <location>
        <begin position="125"/>
        <end position="149"/>
    </location>
</feature>
<dbReference type="AlphaFoldDB" id="W1Q4N8"/>
<dbReference type="Proteomes" id="UP000019050">
    <property type="component" value="Unassembled WGS sequence"/>
</dbReference>
<feature type="transmembrane region" description="Helical" evidence="1">
    <location>
        <begin position="85"/>
        <end position="105"/>
    </location>
</feature>
<keyword evidence="1" id="KW-0472">Membrane</keyword>
<dbReference type="GeneID" id="84817379"/>
<name>W1Q4N8_ABIDE</name>
<evidence type="ECO:0000313" key="2">
    <source>
        <dbReference type="EMBL" id="ESK64864.1"/>
    </source>
</evidence>
<gene>
    <name evidence="2" type="ORF">GCWU000182_001797</name>
</gene>
<evidence type="ECO:0000313" key="3">
    <source>
        <dbReference type="Proteomes" id="UP000019050"/>
    </source>
</evidence>
<keyword evidence="1" id="KW-0812">Transmembrane</keyword>
<protein>
    <submittedName>
        <fullName evidence="2">Uncharacterized protein</fullName>
    </submittedName>
</protein>
<feature type="transmembrane region" description="Helical" evidence="1">
    <location>
        <begin position="31"/>
        <end position="48"/>
    </location>
</feature>
<feature type="transmembrane region" description="Helical" evidence="1">
    <location>
        <begin position="232"/>
        <end position="250"/>
    </location>
</feature>
<feature type="transmembrane region" description="Helical" evidence="1">
    <location>
        <begin position="262"/>
        <end position="285"/>
    </location>
</feature>
<feature type="transmembrane region" description="Helical" evidence="1">
    <location>
        <begin position="205"/>
        <end position="226"/>
    </location>
</feature>
<sequence>MTRQLSDKDRKNREDFWQAIRGFKFTHHVSLIFRLTMLIIYVFFWRITDLLLMYRPGYGIWLWVVLPALIGLGMSLFGRFRYQSSAYVVLMVWDLVNIALIYAMIFNRDGRHGYGEGGLGFELIIYGLLMILGLIIGACLATLSLLLLVTSLNKVRRTALEVWESERSAIEDSPSASLYLLIQGLEVSPNLEDKRRNQRLVYKSFYMLTKYLLLLGLIVLSALQALAEIKEFKAMPLVLFALVFTAQLVLLSEHFGRKSAAILVGVVVSDALYALHLFVHFVFSWMNFVYVKLQNTKSLMFYFKVLFPATLLGLGLLSLTISWLWWRSYRKSQDYRDAEEAA</sequence>